<proteinExistence type="inferred from homology"/>
<dbReference type="GO" id="GO:0042732">
    <property type="term" value="P:D-xylose metabolic process"/>
    <property type="evidence" value="ECO:0007669"/>
    <property type="project" value="UniProtKB-KW"/>
</dbReference>
<name>A0A098YAY0_9ACTN</name>
<protein>
    <submittedName>
        <fullName evidence="8">ATPase</fullName>
    </submittedName>
</protein>
<keyword evidence="9" id="KW-1185">Reference proteome</keyword>
<organism evidence="8 9">
    <name type="scientific">Modestobacter caceresii</name>
    <dbReference type="NCBI Taxonomy" id="1522368"/>
    <lineage>
        <taxon>Bacteria</taxon>
        <taxon>Bacillati</taxon>
        <taxon>Actinomycetota</taxon>
        <taxon>Actinomycetes</taxon>
        <taxon>Geodermatophilales</taxon>
        <taxon>Geodermatophilaceae</taxon>
        <taxon>Modestobacter</taxon>
    </lineage>
</organism>
<evidence type="ECO:0000256" key="1">
    <source>
        <dbReference type="ARBA" id="ARBA00009156"/>
    </source>
</evidence>
<evidence type="ECO:0000256" key="5">
    <source>
        <dbReference type="SAM" id="MobiDB-lite"/>
    </source>
</evidence>
<dbReference type="OrthoDB" id="9760563at2"/>
<evidence type="ECO:0000313" key="9">
    <source>
        <dbReference type="Proteomes" id="UP000029713"/>
    </source>
</evidence>
<feature type="domain" description="Carbohydrate kinase FGGY C-terminal" evidence="7">
    <location>
        <begin position="275"/>
        <end position="474"/>
    </location>
</feature>
<keyword evidence="4" id="KW-0418">Kinase</keyword>
<dbReference type="InterPro" id="IPR018484">
    <property type="entry name" value="FGGY_N"/>
</dbReference>
<dbReference type="PANTHER" id="PTHR43095:SF5">
    <property type="entry name" value="XYLULOSE KINASE"/>
    <property type="match status" value="1"/>
</dbReference>
<dbReference type="InterPro" id="IPR018485">
    <property type="entry name" value="FGGY_C"/>
</dbReference>
<dbReference type="PANTHER" id="PTHR43095">
    <property type="entry name" value="SUGAR KINASE"/>
    <property type="match status" value="1"/>
</dbReference>
<evidence type="ECO:0000256" key="2">
    <source>
        <dbReference type="ARBA" id="ARBA00022629"/>
    </source>
</evidence>
<dbReference type="EMBL" id="JPMX01000034">
    <property type="protein sequence ID" value="KGH46926.1"/>
    <property type="molecule type" value="Genomic_DNA"/>
</dbReference>
<feature type="region of interest" description="Disordered" evidence="5">
    <location>
        <begin position="535"/>
        <end position="554"/>
    </location>
</feature>
<dbReference type="STRING" id="1522368.IN07_09495"/>
<evidence type="ECO:0000256" key="3">
    <source>
        <dbReference type="ARBA" id="ARBA00022679"/>
    </source>
</evidence>
<dbReference type="GO" id="GO:0016301">
    <property type="term" value="F:kinase activity"/>
    <property type="evidence" value="ECO:0007669"/>
    <property type="project" value="UniProtKB-KW"/>
</dbReference>
<reference evidence="8 9" key="1">
    <citation type="submission" date="2014-07" db="EMBL/GenBank/DDBJ databases">
        <title>Biosystematic studies on Modestobacter strains isolated from extreme hyper-arid desert soil and from historic building.</title>
        <authorList>
            <person name="Bukarasam K."/>
            <person name="Bull A."/>
            <person name="Girard G."/>
            <person name="van Wezel G."/>
            <person name="Goodfellow M."/>
        </authorList>
    </citation>
    <scope>NUCLEOTIDE SEQUENCE [LARGE SCALE GENOMIC DNA]</scope>
    <source>
        <strain evidence="8 9">KNN45-2b</strain>
    </source>
</reference>
<dbReference type="InterPro" id="IPR043129">
    <property type="entry name" value="ATPase_NBD"/>
</dbReference>
<dbReference type="RefSeq" id="WP_036335382.1">
    <property type="nucleotide sequence ID" value="NZ_JPMX01000034.1"/>
</dbReference>
<feature type="compositionally biased region" description="Low complexity" evidence="5">
    <location>
        <begin position="536"/>
        <end position="547"/>
    </location>
</feature>
<evidence type="ECO:0000313" key="8">
    <source>
        <dbReference type="EMBL" id="KGH46926.1"/>
    </source>
</evidence>
<dbReference type="Proteomes" id="UP000029713">
    <property type="component" value="Unassembled WGS sequence"/>
</dbReference>
<sequence length="554" mass="58521">MTMDAGTAITSGRTALGIEFGSTRIKAVLIGPDHAPLAVGSHDWENQFVDRLWTYSLDAVWAGVQQSVSALAEDVRRRHGVELSGVGALGVSAMMHGYLAFDAEGELLTPFRTWRNTNTGRAAERLSAEFGCNIPHRWSVAHLYQAILDHEQHVGRLDHLTTLAGYVHWQLTGEKVLGIGDASGMFPIDSAGGYDTTMLTRFDQLAAEAGVELSLAGLLPGIARAGQPAGTLTEAGARLLDPSGRLRPGAPVCPPEGDAGTGMVATNSVAPRTGNVSAGTSIFAMVVLERELAQVHRELDLVTTPAGDPVAMVHCNNGASELDAWAGLFAEFARALGVDVDSSTVFQTLFTAALGGASDCGGMLAYNYLSGEPITDFEEGRPLFLRSPDSRFDLGTFMRTHLFASLATLKIGMDVLQKTEGVRLDRMFAHGGLFKTEGVAQRFLAAAIDTPVSVGDVAAEGGAWGIAVLAAFAAGRSPEQELADYLDAEVFTDASLTTADPDPTDVAGFEAFMQRYVAALPVQRAAVDHVDVGHRPAAPQTETTSAAETEEQPA</sequence>
<gene>
    <name evidence="8" type="ORF">IN07_09495</name>
</gene>
<dbReference type="Pfam" id="PF02782">
    <property type="entry name" value="FGGY_C"/>
    <property type="match status" value="1"/>
</dbReference>
<evidence type="ECO:0000259" key="7">
    <source>
        <dbReference type="Pfam" id="PF02782"/>
    </source>
</evidence>
<dbReference type="CDD" id="cd07809">
    <property type="entry name" value="ASKHA_NBD_FGGY_BaXK-like"/>
    <property type="match status" value="1"/>
</dbReference>
<keyword evidence="2" id="KW-0119">Carbohydrate metabolism</keyword>
<evidence type="ECO:0000256" key="4">
    <source>
        <dbReference type="ARBA" id="ARBA00022777"/>
    </source>
</evidence>
<dbReference type="Pfam" id="PF00370">
    <property type="entry name" value="FGGY_N"/>
    <property type="match status" value="1"/>
</dbReference>
<dbReference type="SUPFAM" id="SSF53067">
    <property type="entry name" value="Actin-like ATPase domain"/>
    <property type="match status" value="2"/>
</dbReference>
<accession>A0A098YAY0</accession>
<dbReference type="Gene3D" id="3.30.420.40">
    <property type="match status" value="2"/>
</dbReference>
<comment type="caution">
    <text evidence="8">The sequence shown here is derived from an EMBL/GenBank/DDBJ whole genome shotgun (WGS) entry which is preliminary data.</text>
</comment>
<dbReference type="InterPro" id="IPR050406">
    <property type="entry name" value="FGGY_Carb_Kinase"/>
</dbReference>
<keyword evidence="3" id="KW-0808">Transferase</keyword>
<evidence type="ECO:0000259" key="6">
    <source>
        <dbReference type="Pfam" id="PF00370"/>
    </source>
</evidence>
<keyword evidence="2" id="KW-0859">Xylose metabolism</keyword>
<dbReference type="AlphaFoldDB" id="A0A098YAY0"/>
<comment type="similarity">
    <text evidence="1">Belongs to the FGGY kinase family.</text>
</comment>
<feature type="domain" description="Carbohydrate kinase FGGY N-terminal" evidence="6">
    <location>
        <begin position="15"/>
        <end position="237"/>
    </location>
</feature>